<comment type="catalytic activity">
    <reaction evidence="9 10 11">
        <text>adenosine(37) in tRNA + dimethylallyl diphosphate = N(6)-dimethylallyladenosine(37) in tRNA + diphosphate</text>
        <dbReference type="Rhea" id="RHEA:26482"/>
        <dbReference type="Rhea" id="RHEA-COMP:10162"/>
        <dbReference type="Rhea" id="RHEA-COMP:10375"/>
        <dbReference type="ChEBI" id="CHEBI:33019"/>
        <dbReference type="ChEBI" id="CHEBI:57623"/>
        <dbReference type="ChEBI" id="CHEBI:74411"/>
        <dbReference type="ChEBI" id="CHEBI:74415"/>
        <dbReference type="EC" id="2.5.1.75"/>
    </reaction>
</comment>
<dbReference type="Proteomes" id="UP000199513">
    <property type="component" value="Unassembled WGS sequence"/>
</dbReference>
<comment type="cofactor">
    <cofactor evidence="1 10">
        <name>Mg(2+)</name>
        <dbReference type="ChEBI" id="CHEBI:18420"/>
    </cofactor>
</comment>
<proteinExistence type="inferred from homology"/>
<evidence type="ECO:0000256" key="2">
    <source>
        <dbReference type="ARBA" id="ARBA00003213"/>
    </source>
</evidence>
<feature type="site" description="Interaction with substrate tRNA" evidence="10">
    <location>
        <position position="100"/>
    </location>
</feature>
<organism evidence="14 15">
    <name type="scientific">Thermoflexibacter ruber</name>
    <dbReference type="NCBI Taxonomy" id="1003"/>
    <lineage>
        <taxon>Bacteria</taxon>
        <taxon>Pseudomonadati</taxon>
        <taxon>Bacteroidota</taxon>
        <taxon>Cytophagia</taxon>
        <taxon>Cytophagales</taxon>
        <taxon>Thermoflexibacteraceae</taxon>
        <taxon>Thermoflexibacter</taxon>
    </lineage>
</organism>
<dbReference type="GO" id="GO:0006400">
    <property type="term" value="P:tRNA modification"/>
    <property type="evidence" value="ECO:0007669"/>
    <property type="project" value="TreeGrafter"/>
</dbReference>
<feature type="binding site" evidence="10">
    <location>
        <begin position="9"/>
        <end position="16"/>
    </location>
    <ligand>
        <name>ATP</name>
        <dbReference type="ChEBI" id="CHEBI:30616"/>
    </ligand>
</feature>
<keyword evidence="8 10" id="KW-0460">Magnesium</keyword>
<dbReference type="PANTHER" id="PTHR11088">
    <property type="entry name" value="TRNA DIMETHYLALLYLTRANSFERASE"/>
    <property type="match status" value="1"/>
</dbReference>
<evidence type="ECO:0000256" key="1">
    <source>
        <dbReference type="ARBA" id="ARBA00001946"/>
    </source>
</evidence>
<dbReference type="InterPro" id="IPR027417">
    <property type="entry name" value="P-loop_NTPase"/>
</dbReference>
<dbReference type="InterPro" id="IPR018022">
    <property type="entry name" value="IPT"/>
</dbReference>
<dbReference type="Gene3D" id="3.40.50.300">
    <property type="entry name" value="P-loop containing nucleotide triphosphate hydrolases"/>
    <property type="match status" value="1"/>
</dbReference>
<dbReference type="NCBIfam" id="TIGR00174">
    <property type="entry name" value="miaA"/>
    <property type="match status" value="1"/>
</dbReference>
<comment type="function">
    <text evidence="2 10 12">Catalyzes the transfer of a dimethylallyl group onto the adenine at position 37 in tRNAs that read codons beginning with uridine, leading to the formation of N6-(dimethylallyl)adenosine (i(6)A).</text>
</comment>
<dbReference type="STRING" id="1003.SAMN04488541_10479"/>
<comment type="subunit">
    <text evidence="10">Monomer.</text>
</comment>
<feature type="site" description="Interaction with substrate tRNA" evidence="10">
    <location>
        <position position="122"/>
    </location>
</feature>
<sequence>MNYLITIVGATAVGKTAMAIRLAQYFDTEIISADSRQFYIEMNIGTAKPSGEELKAVKHHFINSHHIDNEYNAGQFEKDALDTLVGIFQRKKVAILVGGSGLYVKALCEGFDEMPEVAPTIRKSLQEEFATNGLLPLLKELEEKDLAYYQLVDKANPHRILRALEVIRSTHLPYSLFRKKESNKNQADRPFRVIKIGLDRPREELYQRIEERMDMMIAEGLVEEVKKLYQYKHLNAMQTVGYQEIIDFLDDKYDWEEAVRLLKRNSRRYAKRQLTWFRKDTQIQWFSPHTFDKIVAYIKESMDKDTGKN</sequence>
<evidence type="ECO:0000256" key="7">
    <source>
        <dbReference type="ARBA" id="ARBA00022840"/>
    </source>
</evidence>
<evidence type="ECO:0000256" key="10">
    <source>
        <dbReference type="HAMAP-Rule" id="MF_00185"/>
    </source>
</evidence>
<keyword evidence="5 10" id="KW-0819">tRNA processing</keyword>
<evidence type="ECO:0000256" key="3">
    <source>
        <dbReference type="ARBA" id="ARBA00005842"/>
    </source>
</evidence>
<accession>A0A1I2JE92</accession>
<dbReference type="InterPro" id="IPR039657">
    <property type="entry name" value="Dimethylallyltransferase"/>
</dbReference>
<dbReference type="AlphaFoldDB" id="A0A1I2JE92"/>
<evidence type="ECO:0000256" key="4">
    <source>
        <dbReference type="ARBA" id="ARBA00022679"/>
    </source>
</evidence>
<evidence type="ECO:0000256" key="6">
    <source>
        <dbReference type="ARBA" id="ARBA00022741"/>
    </source>
</evidence>
<keyword evidence="7 10" id="KW-0067">ATP-binding</keyword>
<dbReference type="HAMAP" id="MF_00185">
    <property type="entry name" value="IPP_trans"/>
    <property type="match status" value="1"/>
</dbReference>
<dbReference type="SUPFAM" id="SSF52540">
    <property type="entry name" value="P-loop containing nucleoside triphosphate hydrolases"/>
    <property type="match status" value="2"/>
</dbReference>
<dbReference type="EC" id="2.5.1.75" evidence="10"/>
<dbReference type="GO" id="GO:0052381">
    <property type="term" value="F:tRNA dimethylallyltransferase activity"/>
    <property type="evidence" value="ECO:0007669"/>
    <property type="project" value="UniProtKB-UniRule"/>
</dbReference>
<evidence type="ECO:0000313" key="14">
    <source>
        <dbReference type="EMBL" id="SFF52163.1"/>
    </source>
</evidence>
<dbReference type="EMBL" id="FONY01000047">
    <property type="protein sequence ID" value="SFF52163.1"/>
    <property type="molecule type" value="Genomic_DNA"/>
</dbReference>
<evidence type="ECO:0000256" key="9">
    <source>
        <dbReference type="ARBA" id="ARBA00049563"/>
    </source>
</evidence>
<evidence type="ECO:0000256" key="13">
    <source>
        <dbReference type="RuleBase" id="RU003785"/>
    </source>
</evidence>
<dbReference type="Gene3D" id="1.10.20.140">
    <property type="match status" value="1"/>
</dbReference>
<evidence type="ECO:0000256" key="11">
    <source>
        <dbReference type="RuleBase" id="RU003783"/>
    </source>
</evidence>
<comment type="caution">
    <text evidence="10">Lacks conserved residue(s) required for the propagation of feature annotation.</text>
</comment>
<gene>
    <name evidence="10" type="primary">miaA</name>
    <name evidence="14" type="ORF">SAMN04488541_10479</name>
</gene>
<comment type="similarity">
    <text evidence="3 10 13">Belongs to the IPP transferase family.</text>
</comment>
<evidence type="ECO:0000313" key="15">
    <source>
        <dbReference type="Proteomes" id="UP000199513"/>
    </source>
</evidence>
<protein>
    <recommendedName>
        <fullName evidence="10">tRNA dimethylallyltransferase</fullName>
        <ecNumber evidence="10">2.5.1.75</ecNumber>
    </recommendedName>
    <alternativeName>
        <fullName evidence="10">Dimethylallyl diphosphate:tRNA dimethylallyltransferase</fullName>
        <shortName evidence="10">DMAPP:tRNA dimethylallyltransferase</shortName>
        <shortName evidence="10">DMATase</shortName>
    </alternativeName>
    <alternativeName>
        <fullName evidence="10">Isopentenyl-diphosphate:tRNA isopentenyltransferase</fullName>
        <shortName evidence="10">IPP transferase</shortName>
        <shortName evidence="10">IPPT</shortName>
        <shortName evidence="10">IPTase</shortName>
    </alternativeName>
</protein>
<evidence type="ECO:0000256" key="5">
    <source>
        <dbReference type="ARBA" id="ARBA00022694"/>
    </source>
</evidence>
<evidence type="ECO:0000256" key="12">
    <source>
        <dbReference type="RuleBase" id="RU003784"/>
    </source>
</evidence>
<dbReference type="Pfam" id="PF01715">
    <property type="entry name" value="IPPT"/>
    <property type="match status" value="1"/>
</dbReference>
<keyword evidence="6 10" id="KW-0547">Nucleotide-binding</keyword>
<dbReference type="RefSeq" id="WP_221407716.1">
    <property type="nucleotide sequence ID" value="NZ_FONY01000047.1"/>
</dbReference>
<dbReference type="PANTHER" id="PTHR11088:SF60">
    <property type="entry name" value="TRNA DIMETHYLALLYLTRANSFERASE"/>
    <property type="match status" value="1"/>
</dbReference>
<name>A0A1I2JE92_9BACT</name>
<dbReference type="GO" id="GO:0005524">
    <property type="term" value="F:ATP binding"/>
    <property type="evidence" value="ECO:0007669"/>
    <property type="project" value="UniProtKB-UniRule"/>
</dbReference>
<keyword evidence="4 10" id="KW-0808">Transferase</keyword>
<feature type="region of interest" description="Interaction with substrate tRNA" evidence="10">
    <location>
        <begin position="34"/>
        <end position="37"/>
    </location>
</feature>
<feature type="binding site" evidence="10">
    <location>
        <begin position="11"/>
        <end position="16"/>
    </location>
    <ligand>
        <name>substrate</name>
    </ligand>
</feature>
<keyword evidence="15" id="KW-1185">Reference proteome</keyword>
<reference evidence="14 15" key="1">
    <citation type="submission" date="2016-10" db="EMBL/GenBank/DDBJ databases">
        <authorList>
            <person name="de Groot N.N."/>
        </authorList>
    </citation>
    <scope>NUCLEOTIDE SEQUENCE [LARGE SCALE GENOMIC DNA]</scope>
    <source>
        <strain>GEY</strain>
        <strain evidence="15">DSM 9560</strain>
    </source>
</reference>
<evidence type="ECO:0000256" key="8">
    <source>
        <dbReference type="ARBA" id="ARBA00022842"/>
    </source>
</evidence>